<dbReference type="InterPro" id="IPR001296">
    <property type="entry name" value="Glyco_trans_1"/>
</dbReference>
<proteinExistence type="predicted"/>
<dbReference type="AlphaFoldDB" id="A0A8J7J6M1"/>
<feature type="domain" description="Glycosyl transferase family 1" evidence="1">
    <location>
        <begin position="221"/>
        <end position="304"/>
    </location>
</feature>
<evidence type="ECO:0000259" key="1">
    <source>
        <dbReference type="Pfam" id="PF00534"/>
    </source>
</evidence>
<comment type="caution">
    <text evidence="2">The sequence shown here is derived from an EMBL/GenBank/DDBJ whole genome shotgun (WGS) entry which is preliminary data.</text>
</comment>
<dbReference type="Proteomes" id="UP000654482">
    <property type="component" value="Unassembled WGS sequence"/>
</dbReference>
<organism evidence="2 3">
    <name type="scientific">Lusitaniella coriacea LEGE 07157</name>
    <dbReference type="NCBI Taxonomy" id="945747"/>
    <lineage>
        <taxon>Bacteria</taxon>
        <taxon>Bacillati</taxon>
        <taxon>Cyanobacteriota</taxon>
        <taxon>Cyanophyceae</taxon>
        <taxon>Spirulinales</taxon>
        <taxon>Lusitaniellaceae</taxon>
        <taxon>Lusitaniella</taxon>
    </lineage>
</organism>
<dbReference type="GO" id="GO:0016757">
    <property type="term" value="F:glycosyltransferase activity"/>
    <property type="evidence" value="ECO:0007669"/>
    <property type="project" value="InterPro"/>
</dbReference>
<dbReference type="Gene3D" id="3.40.50.2000">
    <property type="entry name" value="Glycogen Phosphorylase B"/>
    <property type="match status" value="1"/>
</dbReference>
<reference evidence="2" key="1">
    <citation type="submission" date="2020-10" db="EMBL/GenBank/DDBJ databases">
        <authorList>
            <person name="Castelo-Branco R."/>
            <person name="Eusebio N."/>
            <person name="Adriana R."/>
            <person name="Vieira A."/>
            <person name="Brugerolle De Fraissinette N."/>
            <person name="Rezende De Castro R."/>
            <person name="Schneider M.P."/>
            <person name="Vasconcelos V."/>
            <person name="Leao P.N."/>
        </authorList>
    </citation>
    <scope>NUCLEOTIDE SEQUENCE</scope>
    <source>
        <strain evidence="2">LEGE 07157</strain>
    </source>
</reference>
<dbReference type="SUPFAM" id="SSF53756">
    <property type="entry name" value="UDP-Glycosyltransferase/glycogen phosphorylase"/>
    <property type="match status" value="1"/>
</dbReference>
<dbReference type="EMBL" id="JADEWZ010000008">
    <property type="protein sequence ID" value="MBE9115675.1"/>
    <property type="molecule type" value="Genomic_DNA"/>
</dbReference>
<sequence length="333" mass="37809">MRFIFLIPDFDLGKTWKIQEKIAHLLRLKPLQRKVFLGMRTDVVFGGTLNIMRHCWIARNCGAEAVLATLRGVDTYGDRGIKNLPFIPWDARRKEDVCIVPDYVTSRIDEVEGRAIAYLQVPLHTHADFNYQDPCVSLWTDSPHMEAICNATYPGKAAQIVPNIIDPELFPFIPQSQREPGVLFAFPRKNPEFIDATENAYRALGGKYWRIERIDGLSISELAKEFQRPQGFLASAEVEGCALPPQESMASGIVVVGRQAKGANFCMEQGKTAAIAETPQEAAQRLIELENAEVRDRMSRNAYQAISRYFPDREPTEFWQKIIQQYKSPALTF</sequence>
<protein>
    <submittedName>
        <fullName evidence="2">Glycosyltransferase</fullName>
    </submittedName>
</protein>
<dbReference type="RefSeq" id="WP_194028764.1">
    <property type="nucleotide sequence ID" value="NZ_JADEWZ010000008.1"/>
</dbReference>
<gene>
    <name evidence="2" type="ORF">IQ249_07175</name>
</gene>
<accession>A0A8J7J6M1</accession>
<evidence type="ECO:0000313" key="3">
    <source>
        <dbReference type="Proteomes" id="UP000654482"/>
    </source>
</evidence>
<evidence type="ECO:0000313" key="2">
    <source>
        <dbReference type="EMBL" id="MBE9115675.1"/>
    </source>
</evidence>
<keyword evidence="3" id="KW-1185">Reference proteome</keyword>
<dbReference type="Pfam" id="PF00534">
    <property type="entry name" value="Glycos_transf_1"/>
    <property type="match status" value="1"/>
</dbReference>
<name>A0A8J7J6M1_9CYAN</name>